<organism evidence="1 2">
    <name type="scientific">Dethiosulfatarculus sandiegensis</name>
    <dbReference type="NCBI Taxonomy" id="1429043"/>
    <lineage>
        <taxon>Bacteria</taxon>
        <taxon>Pseudomonadati</taxon>
        <taxon>Thermodesulfobacteriota</taxon>
        <taxon>Desulfarculia</taxon>
        <taxon>Desulfarculales</taxon>
        <taxon>Desulfarculaceae</taxon>
        <taxon>Dethiosulfatarculus</taxon>
    </lineage>
</organism>
<accession>A0A0D2JQ22</accession>
<sequence>MAVEFEVSPKLKCIDAMQSRTKAGIMELNLEQNLGSAILLAAVQAFSAISLIPVSGPLWVSLGKRGWEIRLALAFDTNQAKAPLGLDQALFCPPANRAGYHHKNQRGIWAAFWEI</sequence>
<comment type="caution">
    <text evidence="1">The sequence shown here is derived from an EMBL/GenBank/DDBJ whole genome shotgun (WGS) entry which is preliminary data.</text>
</comment>
<keyword evidence="2" id="KW-1185">Reference proteome</keyword>
<proteinExistence type="predicted"/>
<protein>
    <submittedName>
        <fullName evidence="1">Uncharacterized protein</fullName>
    </submittedName>
</protein>
<dbReference type="OrthoDB" id="9772725at2"/>
<dbReference type="RefSeq" id="WP_044352050.1">
    <property type="nucleotide sequence ID" value="NZ_AZAC01000056.1"/>
</dbReference>
<dbReference type="AlphaFoldDB" id="A0A0D2JQ22"/>
<dbReference type="STRING" id="1429043.X474_24635"/>
<gene>
    <name evidence="1" type="ORF">X474_24635</name>
</gene>
<dbReference type="InParanoid" id="A0A0D2JQ22"/>
<evidence type="ECO:0000313" key="2">
    <source>
        <dbReference type="Proteomes" id="UP000032233"/>
    </source>
</evidence>
<dbReference type="Proteomes" id="UP000032233">
    <property type="component" value="Unassembled WGS sequence"/>
</dbReference>
<dbReference type="EMBL" id="AZAC01000056">
    <property type="protein sequence ID" value="KIX11575.1"/>
    <property type="molecule type" value="Genomic_DNA"/>
</dbReference>
<name>A0A0D2JQ22_9BACT</name>
<evidence type="ECO:0000313" key="1">
    <source>
        <dbReference type="EMBL" id="KIX11575.1"/>
    </source>
</evidence>
<reference evidence="1 2" key="1">
    <citation type="submission" date="2013-11" db="EMBL/GenBank/DDBJ databases">
        <title>Metagenomic analysis of a methanogenic consortium involved in long chain n-alkane degradation.</title>
        <authorList>
            <person name="Davidova I.A."/>
            <person name="Callaghan A.V."/>
            <person name="Wawrik B."/>
            <person name="Pruitt S."/>
            <person name="Marks C."/>
            <person name="Duncan K.E."/>
            <person name="Suflita J.M."/>
        </authorList>
    </citation>
    <scope>NUCLEOTIDE SEQUENCE [LARGE SCALE GENOMIC DNA]</scope>
    <source>
        <strain evidence="1 2">SPR</strain>
    </source>
</reference>